<organism evidence="4 5">
    <name type="scientific">Panagrolaimus superbus</name>
    <dbReference type="NCBI Taxonomy" id="310955"/>
    <lineage>
        <taxon>Eukaryota</taxon>
        <taxon>Metazoa</taxon>
        <taxon>Ecdysozoa</taxon>
        <taxon>Nematoda</taxon>
        <taxon>Chromadorea</taxon>
        <taxon>Rhabditida</taxon>
        <taxon>Tylenchina</taxon>
        <taxon>Panagrolaimomorpha</taxon>
        <taxon>Panagrolaimoidea</taxon>
        <taxon>Panagrolaimidae</taxon>
        <taxon>Panagrolaimus</taxon>
    </lineage>
</organism>
<feature type="region of interest" description="Disordered" evidence="2">
    <location>
        <begin position="806"/>
        <end position="854"/>
    </location>
</feature>
<feature type="coiled-coil region" evidence="1">
    <location>
        <begin position="1577"/>
        <end position="1609"/>
    </location>
</feature>
<reference evidence="5" key="1">
    <citation type="submission" date="2022-11" db="UniProtKB">
        <authorList>
            <consortium name="WormBaseParasite"/>
        </authorList>
    </citation>
    <scope>IDENTIFICATION</scope>
</reference>
<keyword evidence="1" id="KW-0175">Coiled coil</keyword>
<feature type="region of interest" description="Disordered" evidence="2">
    <location>
        <begin position="127"/>
        <end position="172"/>
    </location>
</feature>
<dbReference type="WBParaSite" id="PSU_v2.g16971.t1">
    <property type="protein sequence ID" value="PSU_v2.g16971.t1"/>
    <property type="gene ID" value="PSU_v2.g16971"/>
</dbReference>
<feature type="compositionally biased region" description="Basic residues" evidence="2">
    <location>
        <begin position="822"/>
        <end position="836"/>
    </location>
</feature>
<feature type="compositionally biased region" description="Polar residues" evidence="2">
    <location>
        <begin position="26"/>
        <end position="36"/>
    </location>
</feature>
<feature type="compositionally biased region" description="Basic and acidic residues" evidence="2">
    <location>
        <begin position="806"/>
        <end position="816"/>
    </location>
</feature>
<sequence length="1610" mass="180908">MKLQEGMTFAQHEANTLKDAHDASIETASDKPTFSRSSSKQQKSSKKKMLERHASGISQGAGEYSEAESVQSAVDFALSQSNIIESGNESVTLDAEFSINRGVTDKDAEIFRRHQARQKAAIFKHLRQSSEESISTEEHAVSQNEARASRKGKTKKSTKESTEESISMSKELESGIYAEGAEQKLAEMAISEKVKKHITPEGEKSMIYEKVLAKPDTMQFVVEALKEKLEAADAKSLREPLTQNVSVEFIMDSDRESECSASSTQSSTADTLRAKKKMQESKESTTSVTENIITAPKTLHVETVHRRRSSERSEKTVLTSKEAFTENKQVDQEDAETQHKKSLKAKKVYSEATEETTTVTSVFKLQNKEAATESVRSSKSPKRAKTAKSLKMAVEEAEKIVGKDILKDSEGGSLTPPASPSKTPEVGLEAELGPSPEEESIEVFLSDEVNIGARKRIKQPMKEVDREVDITKLPENAKAKGAISLKETIQMSKSAKVPEPDEEKKAAAIAELKDTLDVSKQPRKKKAYKKSVSAESMHSEYVTASEGYGEEDIEDETFEATEAIKHSVGLRRGDTVEKAEETFSDEEAESIASTVEESKDEATTSDFEITSNKPKVPPKTAERKVKVATQKQMLSKTIIALPESDAELENAASKLAKDAEKVALDSPTIKDKILPLESDEDTSINPQLERMSEQADALANRTLEEREKALKDLHEAKQVTTSLDKTLSADNEAAEEAKSVFKKRPPVKIRKRIIQHEESIYDVEALAKPEEKYETVEVTLKMEIKLQEQKSLRSQSKERKQAAVEQHVEVEEEKKPVPKLAAKAKKLQKHRKKTRHPSSERESEAEVEPEPTTFNFPEERIEAMQTVADKLEEYGSVNAVLAVKQKYKEQNEAYIKEAEKESEDLFVGMRKIGDQGLAEVIIRDVYGTKLDVFKITKTKIQKLDEELEKRGIGKVVEMYIEQSPESDADDEMSLSSKIIPIDNREILKAKVDEMVGGTVTAGKKSKVAPPKENVIKPSFLQKKQRITAKKGQNLVVKLKLMSNPEPKMSIYRNEAYMEEDDRINIIVEKDKYLYTMILMIDSIDQTFEGEITFVATNEHGHDEAKVILNIEEVEQKVDLTKRVSYARGAPKFMAHTRVLDANEGEAFELIFTAKGEPTPVLTLDLDNEPVDLTKICVAENSHGHSYCRTTVRVMSKEERAAMAQKAKETEEEEKRAKSKSPSPSRGGKKKNIPKPLFIPDEIHSRFGDPSTFVSEANLTAKLAGEEASAIESIVSPVKNPLSASVERSFETVKITDAKDEVAVEAVISKPEVEEPKKKKTLKKRKSSIEQLQKPDDTAVPEDAKTTDEDSKRVEELQKRKDELEKRKQEELEKQKGSGDRKLSLAEAKKEAEQKKLEEAKKKADEEMKAKRKAAEEALQKKKEEEERKKKEAADAEAAKKTEIAAKKKEEQERKKAELEDKKRKELEAKKQAEEEARLKLEESLKQGKEAASKKERPSISDASDDEAKSLAEELKRKREEAAIRREEEEKRQREAEEKARLDEIERKRRAGELLDAEADELIRKAAAEFREKDRFAADEAERQRRQAELDAIEASKEELQRLLEEQHLLN</sequence>
<feature type="region of interest" description="Disordered" evidence="2">
    <location>
        <begin position="1198"/>
        <end position="1240"/>
    </location>
</feature>
<evidence type="ECO:0000313" key="4">
    <source>
        <dbReference type="Proteomes" id="UP000887577"/>
    </source>
</evidence>
<feature type="compositionally biased region" description="Basic residues" evidence="2">
    <location>
        <begin position="379"/>
        <end position="388"/>
    </location>
</feature>
<feature type="compositionally biased region" description="Low complexity" evidence="2">
    <location>
        <begin position="259"/>
        <end position="269"/>
    </location>
</feature>
<evidence type="ECO:0000256" key="2">
    <source>
        <dbReference type="SAM" id="MobiDB-lite"/>
    </source>
</evidence>
<evidence type="ECO:0000313" key="5">
    <source>
        <dbReference type="WBParaSite" id="PSU_v2.g16971.t1"/>
    </source>
</evidence>
<feature type="region of interest" description="Disordered" evidence="2">
    <location>
        <begin position="1"/>
        <end position="70"/>
    </location>
</feature>
<dbReference type="Gene3D" id="2.60.40.10">
    <property type="entry name" value="Immunoglobulins"/>
    <property type="match status" value="1"/>
</dbReference>
<evidence type="ECO:0000259" key="3">
    <source>
        <dbReference type="Pfam" id="PF07679"/>
    </source>
</evidence>
<feature type="compositionally biased region" description="Basic and acidic residues" evidence="2">
    <location>
        <begin position="1198"/>
        <end position="1215"/>
    </location>
</feature>
<dbReference type="PANTHER" id="PTHR46104">
    <property type="entry name" value="GENE 9195-RELATED-RELATED"/>
    <property type="match status" value="1"/>
</dbReference>
<feature type="compositionally biased region" description="Polar residues" evidence="2">
    <location>
        <begin position="604"/>
        <end position="613"/>
    </location>
</feature>
<keyword evidence="4" id="KW-1185">Reference proteome</keyword>
<feature type="region of interest" description="Disordered" evidence="2">
    <location>
        <begin position="367"/>
        <end position="390"/>
    </location>
</feature>
<protein>
    <submittedName>
        <fullName evidence="5">Immunoglobulin I-set domain-containing protein</fullName>
    </submittedName>
</protein>
<evidence type="ECO:0000256" key="1">
    <source>
        <dbReference type="SAM" id="Coils"/>
    </source>
</evidence>
<dbReference type="InterPro" id="IPR013098">
    <property type="entry name" value="Ig_I-set"/>
</dbReference>
<dbReference type="Proteomes" id="UP000887577">
    <property type="component" value="Unplaced"/>
</dbReference>
<feature type="region of interest" description="Disordered" evidence="2">
    <location>
        <begin position="254"/>
        <end position="345"/>
    </location>
</feature>
<feature type="region of interest" description="Disordered" evidence="2">
    <location>
        <begin position="569"/>
        <end position="628"/>
    </location>
</feature>
<dbReference type="Pfam" id="PF07679">
    <property type="entry name" value="I-set"/>
    <property type="match status" value="1"/>
</dbReference>
<feature type="compositionally biased region" description="Basic and acidic residues" evidence="2">
    <location>
        <begin position="15"/>
        <end position="24"/>
    </location>
</feature>
<feature type="compositionally biased region" description="Basic and acidic residues" evidence="2">
    <location>
        <begin position="571"/>
        <end position="581"/>
    </location>
</feature>
<feature type="region of interest" description="Disordered" evidence="2">
    <location>
        <begin position="515"/>
        <end position="551"/>
    </location>
</feature>
<dbReference type="SUPFAM" id="SSF48726">
    <property type="entry name" value="Immunoglobulin"/>
    <property type="match status" value="1"/>
</dbReference>
<proteinExistence type="predicted"/>
<accession>A0A914Y9T4</accession>
<feature type="coiled-coil region" evidence="1">
    <location>
        <begin position="688"/>
        <end position="719"/>
    </location>
</feature>
<feature type="compositionally biased region" description="Basic and acidic residues" evidence="2">
    <location>
        <begin position="323"/>
        <end position="339"/>
    </location>
</feature>
<name>A0A914Y9T4_9BILA</name>
<feature type="region of interest" description="Disordered" evidence="2">
    <location>
        <begin position="402"/>
        <end position="439"/>
    </location>
</feature>
<dbReference type="InterPro" id="IPR013783">
    <property type="entry name" value="Ig-like_fold"/>
</dbReference>
<dbReference type="InterPro" id="IPR036179">
    <property type="entry name" value="Ig-like_dom_sf"/>
</dbReference>
<feature type="compositionally biased region" description="Basic and acidic residues" evidence="2">
    <location>
        <begin position="299"/>
        <end position="315"/>
    </location>
</feature>
<feature type="region of interest" description="Disordered" evidence="2">
    <location>
        <begin position="1308"/>
        <end position="1549"/>
    </location>
</feature>
<feature type="compositionally biased region" description="Basic and acidic residues" evidence="2">
    <location>
        <begin position="1505"/>
        <end position="1549"/>
    </location>
</feature>
<feature type="domain" description="Immunoglobulin I-set" evidence="3">
    <location>
        <begin position="1017"/>
        <end position="1110"/>
    </location>
</feature>
<feature type="compositionally biased region" description="Basic and acidic residues" evidence="2">
    <location>
        <begin position="1332"/>
        <end position="1498"/>
    </location>
</feature>
<dbReference type="PANTHER" id="PTHR46104:SF1">
    <property type="entry name" value="GENE 9195-RELATED"/>
    <property type="match status" value="1"/>
</dbReference>